<name>A0A7J4J140_9ARCH</name>
<comment type="caution">
    <text evidence="3">The sequence shown here is derived from an EMBL/GenBank/DDBJ whole genome shotgun (WGS) entry which is preliminary data.</text>
</comment>
<feature type="transmembrane region" description="Helical" evidence="1">
    <location>
        <begin position="51"/>
        <end position="69"/>
    </location>
</feature>
<gene>
    <name evidence="3" type="ORF">HA254_05565</name>
</gene>
<dbReference type="PANTHER" id="PTHR22911:SF137">
    <property type="entry name" value="SOLUTE CARRIER FAMILY 35 MEMBER G2-RELATED"/>
    <property type="match status" value="1"/>
</dbReference>
<evidence type="ECO:0000313" key="4">
    <source>
        <dbReference type="Proteomes" id="UP000565078"/>
    </source>
</evidence>
<feature type="transmembrane region" description="Helical" evidence="1">
    <location>
        <begin position="20"/>
        <end position="45"/>
    </location>
</feature>
<dbReference type="EMBL" id="DUGC01000087">
    <property type="protein sequence ID" value="HIH10105.1"/>
    <property type="molecule type" value="Genomic_DNA"/>
</dbReference>
<keyword evidence="1" id="KW-0472">Membrane</keyword>
<feature type="transmembrane region" description="Helical" evidence="1">
    <location>
        <begin position="195"/>
        <end position="212"/>
    </location>
</feature>
<feature type="transmembrane region" description="Helical" evidence="1">
    <location>
        <begin position="162"/>
        <end position="183"/>
    </location>
</feature>
<dbReference type="AlphaFoldDB" id="A0A7J4J140"/>
<organism evidence="3 4">
    <name type="scientific">Candidatus Iainarchaeum sp</name>
    <dbReference type="NCBI Taxonomy" id="3101447"/>
    <lineage>
        <taxon>Archaea</taxon>
        <taxon>Candidatus Iainarchaeota</taxon>
        <taxon>Candidatus Iainarchaeia</taxon>
        <taxon>Candidatus Iainarchaeales</taxon>
        <taxon>Candidatus Iainarchaeaceae</taxon>
        <taxon>Candidatus Iainarchaeum</taxon>
    </lineage>
</organism>
<evidence type="ECO:0000256" key="1">
    <source>
        <dbReference type="SAM" id="Phobius"/>
    </source>
</evidence>
<sequence length="241" mass="26190">MNMAFGTLSNLFSYRPIDYLKMFAMGAVGIYLYYIFLYGAFAIAPAGQANVINYLWPVFIVVFSIPILNEKYNSKTIIAILLSFTGAAIAFTKGDFSAVSGQYAAGYLLAGLGAICYGLFSVLGKKLGYEKFSSMLVYYACALALIAPTVTFTSAIKVPQSLTTIIAIHVLGGVMNSIAFVFWFKALSLGDTHKFANIIYAVPFLAMIWTYTLNSEPVSIFSIAGLLLIVIGMAVQVRNKV</sequence>
<dbReference type="InterPro" id="IPR037185">
    <property type="entry name" value="EmrE-like"/>
</dbReference>
<feature type="transmembrane region" description="Helical" evidence="1">
    <location>
        <begin position="76"/>
        <end position="92"/>
    </location>
</feature>
<feature type="transmembrane region" description="Helical" evidence="1">
    <location>
        <begin position="218"/>
        <end position="237"/>
    </location>
</feature>
<feature type="domain" description="EamA" evidence="2">
    <location>
        <begin position="13"/>
        <end position="91"/>
    </location>
</feature>
<proteinExistence type="predicted"/>
<dbReference type="Pfam" id="PF00892">
    <property type="entry name" value="EamA"/>
    <property type="match status" value="2"/>
</dbReference>
<dbReference type="Proteomes" id="UP000565078">
    <property type="component" value="Unassembled WGS sequence"/>
</dbReference>
<reference evidence="4" key="1">
    <citation type="journal article" date="2020" name="bioRxiv">
        <title>A rank-normalized archaeal taxonomy based on genome phylogeny resolves widespread incomplete and uneven classifications.</title>
        <authorList>
            <person name="Rinke C."/>
            <person name="Chuvochina M."/>
            <person name="Mussig A.J."/>
            <person name="Chaumeil P.-A."/>
            <person name="Waite D.W."/>
            <person name="Whitman W.B."/>
            <person name="Parks D.H."/>
            <person name="Hugenholtz P."/>
        </authorList>
    </citation>
    <scope>NUCLEOTIDE SEQUENCE [LARGE SCALE GENOMIC DNA]</scope>
</reference>
<dbReference type="SUPFAM" id="SSF103481">
    <property type="entry name" value="Multidrug resistance efflux transporter EmrE"/>
    <property type="match status" value="2"/>
</dbReference>
<evidence type="ECO:0000313" key="3">
    <source>
        <dbReference type="EMBL" id="HIH10105.1"/>
    </source>
</evidence>
<protein>
    <submittedName>
        <fullName evidence="3">DMT family transporter</fullName>
    </submittedName>
</protein>
<feature type="transmembrane region" description="Helical" evidence="1">
    <location>
        <begin position="136"/>
        <end position="156"/>
    </location>
</feature>
<feature type="domain" description="EamA" evidence="2">
    <location>
        <begin position="105"/>
        <end position="235"/>
    </location>
</feature>
<dbReference type="GO" id="GO:0016020">
    <property type="term" value="C:membrane"/>
    <property type="evidence" value="ECO:0007669"/>
    <property type="project" value="InterPro"/>
</dbReference>
<feature type="transmembrane region" description="Helical" evidence="1">
    <location>
        <begin position="104"/>
        <end position="124"/>
    </location>
</feature>
<evidence type="ECO:0000259" key="2">
    <source>
        <dbReference type="Pfam" id="PF00892"/>
    </source>
</evidence>
<keyword evidence="1" id="KW-1133">Transmembrane helix</keyword>
<accession>A0A7J4J140</accession>
<dbReference type="PANTHER" id="PTHR22911">
    <property type="entry name" value="ACYL-MALONYL CONDENSING ENZYME-RELATED"/>
    <property type="match status" value="1"/>
</dbReference>
<dbReference type="InterPro" id="IPR000620">
    <property type="entry name" value="EamA_dom"/>
</dbReference>
<keyword evidence="1" id="KW-0812">Transmembrane</keyword>